<evidence type="ECO:0000256" key="1">
    <source>
        <dbReference type="ARBA" id="ARBA00023002"/>
    </source>
</evidence>
<dbReference type="Pfam" id="PF01266">
    <property type="entry name" value="DAO"/>
    <property type="match status" value="1"/>
</dbReference>
<dbReference type="STRING" id="1192868.GCA_000304395_00386"/>
<gene>
    <name evidence="3" type="ORF">C7441_10973</name>
</gene>
<keyword evidence="4" id="KW-1185">Reference proteome</keyword>
<name>A0A316C1A1_PSESE</name>
<sequence length="411" mass="44637">MDDTVLVLGGGVAGLSVARSLQLVGRRVAIIDPLPSPGGASFGNGGFISPDSFMPGAQPGMLRSLPGWLRDPLGPLAIDPGYVWRALPWFMRWLKEGRLDRMTRLAHGIHALHAPALREWRRLLGPDLYHRYIREEGEVILGDTQPAGSAFEVEQRLTARFGLDVDILSRADIERLYPEISDCVRFGLLKRGNAHTVSPGGVNAALAENIVAEGGSFHRERVLKLIPEGDRWLVLTSTGNHRARDVVVACGVWSNQLLKPLALDIPLESQRGYHVMLPNDQVEIGLPFIHRGRGIGLTPMLEGLRVAGTVEFSGVDGVPNEKRADQALYHARQLFPGLTGKPLSLWTGQRPATPDTLPVVGGVPNRPGLWLCFGHGAYGMTGAPPSGRLLAELITSQPTFIDAATYAPTRF</sequence>
<dbReference type="InterPro" id="IPR036188">
    <property type="entry name" value="FAD/NAD-bd_sf"/>
</dbReference>
<dbReference type="SUPFAM" id="SSF51905">
    <property type="entry name" value="FAD/NAD(P)-binding domain"/>
    <property type="match status" value="1"/>
</dbReference>
<dbReference type="SUPFAM" id="SSF54373">
    <property type="entry name" value="FAD-linked reductases, C-terminal domain"/>
    <property type="match status" value="1"/>
</dbReference>
<dbReference type="PANTHER" id="PTHR13847">
    <property type="entry name" value="SARCOSINE DEHYDROGENASE-RELATED"/>
    <property type="match status" value="1"/>
</dbReference>
<dbReference type="GO" id="GO:0005737">
    <property type="term" value="C:cytoplasm"/>
    <property type="evidence" value="ECO:0007669"/>
    <property type="project" value="TreeGrafter"/>
</dbReference>
<dbReference type="RefSeq" id="WP_146201469.1">
    <property type="nucleotide sequence ID" value="NZ_QGGG01000009.1"/>
</dbReference>
<evidence type="ECO:0000259" key="2">
    <source>
        <dbReference type="Pfam" id="PF01266"/>
    </source>
</evidence>
<protein>
    <submittedName>
        <fullName evidence="3">Glycine/D-amino acid oxidase-like deaminating enzyme</fullName>
    </submittedName>
</protein>
<dbReference type="GO" id="GO:0016491">
    <property type="term" value="F:oxidoreductase activity"/>
    <property type="evidence" value="ECO:0007669"/>
    <property type="project" value="UniProtKB-KW"/>
</dbReference>
<dbReference type="PANTHER" id="PTHR13847:SF289">
    <property type="entry name" value="GLYCINE OXIDASE"/>
    <property type="match status" value="1"/>
</dbReference>
<dbReference type="InterPro" id="IPR006076">
    <property type="entry name" value="FAD-dep_OxRdtase"/>
</dbReference>
<dbReference type="Proteomes" id="UP000245396">
    <property type="component" value="Unassembled WGS sequence"/>
</dbReference>
<dbReference type="Gene3D" id="3.50.50.60">
    <property type="entry name" value="FAD/NAD(P)-binding domain"/>
    <property type="match status" value="2"/>
</dbReference>
<evidence type="ECO:0000313" key="3">
    <source>
        <dbReference type="EMBL" id="PWJ82305.1"/>
    </source>
</evidence>
<accession>A0A316C1A1</accession>
<dbReference type="AlphaFoldDB" id="A0A316C1A1"/>
<feature type="domain" description="FAD dependent oxidoreductase" evidence="2">
    <location>
        <begin position="5"/>
        <end position="393"/>
    </location>
</feature>
<organism evidence="3 4">
    <name type="scientific">Pseudaminobacter salicylatoxidans</name>
    <dbReference type="NCBI Taxonomy" id="93369"/>
    <lineage>
        <taxon>Bacteria</taxon>
        <taxon>Pseudomonadati</taxon>
        <taxon>Pseudomonadota</taxon>
        <taxon>Alphaproteobacteria</taxon>
        <taxon>Hyphomicrobiales</taxon>
        <taxon>Phyllobacteriaceae</taxon>
        <taxon>Pseudaminobacter</taxon>
    </lineage>
</organism>
<dbReference type="Gene3D" id="3.30.9.10">
    <property type="entry name" value="D-Amino Acid Oxidase, subunit A, domain 2"/>
    <property type="match status" value="1"/>
</dbReference>
<keyword evidence="1" id="KW-0560">Oxidoreductase</keyword>
<dbReference type="EMBL" id="QGGG01000009">
    <property type="protein sequence ID" value="PWJ82305.1"/>
    <property type="molecule type" value="Genomic_DNA"/>
</dbReference>
<proteinExistence type="predicted"/>
<evidence type="ECO:0000313" key="4">
    <source>
        <dbReference type="Proteomes" id="UP000245396"/>
    </source>
</evidence>
<dbReference type="OrthoDB" id="9805337at2"/>
<comment type="caution">
    <text evidence="3">The sequence shown here is derived from an EMBL/GenBank/DDBJ whole genome shotgun (WGS) entry which is preliminary data.</text>
</comment>
<reference evidence="3 4" key="1">
    <citation type="submission" date="2018-05" db="EMBL/GenBank/DDBJ databases">
        <title>Genomic Encyclopedia of Type Strains, Phase IV (KMG-IV): sequencing the most valuable type-strain genomes for metagenomic binning, comparative biology and taxonomic classification.</title>
        <authorList>
            <person name="Goeker M."/>
        </authorList>
    </citation>
    <scope>NUCLEOTIDE SEQUENCE [LARGE SCALE GENOMIC DNA]</scope>
    <source>
        <strain evidence="3 4">DSM 6986</strain>
    </source>
</reference>